<dbReference type="EMBL" id="JAKKPZ010000008">
    <property type="protein sequence ID" value="KAI1718207.1"/>
    <property type="molecule type" value="Genomic_DNA"/>
</dbReference>
<comment type="subcellular location">
    <subcellularLocation>
        <location evidence="1">Membrane</location>
    </subcellularLocation>
</comment>
<feature type="domain" description="G-protein coupled receptors family 1 profile" evidence="6">
    <location>
        <begin position="42"/>
        <end position="288"/>
    </location>
</feature>
<dbReference type="CDD" id="cd00637">
    <property type="entry name" value="7tm_classA_rhodopsin-like"/>
    <property type="match status" value="1"/>
</dbReference>
<feature type="transmembrane region" description="Helical" evidence="5">
    <location>
        <begin position="231"/>
        <end position="251"/>
    </location>
</feature>
<evidence type="ECO:0000313" key="7">
    <source>
        <dbReference type="EMBL" id="KAI1718207.1"/>
    </source>
</evidence>
<evidence type="ECO:0000256" key="2">
    <source>
        <dbReference type="ARBA" id="ARBA00022692"/>
    </source>
</evidence>
<evidence type="ECO:0000313" key="8">
    <source>
        <dbReference type="Proteomes" id="UP001201812"/>
    </source>
</evidence>
<dbReference type="Proteomes" id="UP001201812">
    <property type="component" value="Unassembled WGS sequence"/>
</dbReference>
<dbReference type="AlphaFoldDB" id="A0AAD4R8Y4"/>
<feature type="transmembrane region" description="Helical" evidence="5">
    <location>
        <begin position="21"/>
        <end position="44"/>
    </location>
</feature>
<dbReference type="PANTHER" id="PTHR23360">
    <property type="entry name" value="G-PROTEIN COUPLED RECEPTORS FAMILY 1 PROFILE DOMAIN-CONTAINING PROTEIN-RELATED"/>
    <property type="match status" value="1"/>
</dbReference>
<proteinExistence type="predicted"/>
<comment type="caution">
    <text evidence="7">The sequence shown here is derived from an EMBL/GenBank/DDBJ whole genome shotgun (WGS) entry which is preliminary data.</text>
</comment>
<dbReference type="InterPro" id="IPR019424">
    <property type="entry name" value="7TM_GPCR_Srsx"/>
</dbReference>
<gene>
    <name evidence="7" type="ORF">DdX_06626</name>
</gene>
<dbReference type="SUPFAM" id="SSF81321">
    <property type="entry name" value="Family A G protein-coupled receptor-like"/>
    <property type="match status" value="1"/>
</dbReference>
<feature type="transmembrane region" description="Helical" evidence="5">
    <location>
        <begin position="56"/>
        <end position="76"/>
    </location>
</feature>
<dbReference type="InterPro" id="IPR000276">
    <property type="entry name" value="GPCR_Rhodpsn"/>
</dbReference>
<dbReference type="InterPro" id="IPR017452">
    <property type="entry name" value="GPCR_Rhodpsn_7TM"/>
</dbReference>
<keyword evidence="8" id="KW-1185">Reference proteome</keyword>
<keyword evidence="2 5" id="KW-0812">Transmembrane</keyword>
<evidence type="ECO:0000256" key="4">
    <source>
        <dbReference type="ARBA" id="ARBA00023136"/>
    </source>
</evidence>
<feature type="transmembrane region" description="Helical" evidence="5">
    <location>
        <begin position="187"/>
        <end position="210"/>
    </location>
</feature>
<dbReference type="PROSITE" id="PS50262">
    <property type="entry name" value="G_PROTEIN_RECEP_F1_2"/>
    <property type="match status" value="1"/>
</dbReference>
<dbReference type="InterPro" id="IPR047130">
    <property type="entry name" value="7TM_GPCR_Srsx_nematod"/>
</dbReference>
<accession>A0AAD4R8Y4</accession>
<dbReference type="Pfam" id="PF10320">
    <property type="entry name" value="7TM_GPCR_Srsx"/>
    <property type="match status" value="1"/>
</dbReference>
<dbReference type="Gene3D" id="1.20.1070.10">
    <property type="entry name" value="Rhodopsin 7-helix transmembrane proteins"/>
    <property type="match status" value="1"/>
</dbReference>
<feature type="transmembrane region" description="Helical" evidence="5">
    <location>
        <begin position="109"/>
        <end position="131"/>
    </location>
</feature>
<evidence type="ECO:0000256" key="3">
    <source>
        <dbReference type="ARBA" id="ARBA00022989"/>
    </source>
</evidence>
<evidence type="ECO:0000259" key="6">
    <source>
        <dbReference type="PROSITE" id="PS50262"/>
    </source>
</evidence>
<evidence type="ECO:0000256" key="1">
    <source>
        <dbReference type="ARBA" id="ARBA00004370"/>
    </source>
</evidence>
<evidence type="ECO:0000256" key="5">
    <source>
        <dbReference type="SAM" id="Phobius"/>
    </source>
</evidence>
<name>A0AAD4R8Y4_9BILA</name>
<dbReference type="GO" id="GO:0016020">
    <property type="term" value="C:membrane"/>
    <property type="evidence" value="ECO:0007669"/>
    <property type="project" value="UniProtKB-SubCell"/>
</dbReference>
<protein>
    <submittedName>
        <fullName evidence="7">Serpentine type 7TM GPCR chemoreceptor srsx domain-containing protein</fullName>
    </submittedName>
</protein>
<dbReference type="PANTHER" id="PTHR23360:SF5">
    <property type="entry name" value="G-PROTEIN COUPLED RECEPTORS FAMILY 1 PROFILE DOMAIN-CONTAINING PROTEIN"/>
    <property type="match status" value="1"/>
</dbReference>
<dbReference type="SMART" id="SM01381">
    <property type="entry name" value="7TM_GPCR_Srsx"/>
    <property type="match status" value="1"/>
</dbReference>
<feature type="transmembrane region" description="Helical" evidence="5">
    <location>
        <begin position="271"/>
        <end position="290"/>
    </location>
</feature>
<reference evidence="7" key="1">
    <citation type="submission" date="2022-01" db="EMBL/GenBank/DDBJ databases">
        <title>Genome Sequence Resource for Two Populations of Ditylenchus destructor, the Migratory Endoparasitic Phytonematode.</title>
        <authorList>
            <person name="Zhang H."/>
            <person name="Lin R."/>
            <person name="Xie B."/>
        </authorList>
    </citation>
    <scope>NUCLEOTIDE SEQUENCE</scope>
    <source>
        <strain evidence="7">BazhouSP</strain>
    </source>
</reference>
<organism evidence="7 8">
    <name type="scientific">Ditylenchus destructor</name>
    <dbReference type="NCBI Taxonomy" id="166010"/>
    <lineage>
        <taxon>Eukaryota</taxon>
        <taxon>Metazoa</taxon>
        <taxon>Ecdysozoa</taxon>
        <taxon>Nematoda</taxon>
        <taxon>Chromadorea</taxon>
        <taxon>Rhabditida</taxon>
        <taxon>Tylenchina</taxon>
        <taxon>Tylenchomorpha</taxon>
        <taxon>Sphaerularioidea</taxon>
        <taxon>Anguinidae</taxon>
        <taxon>Anguininae</taxon>
        <taxon>Ditylenchus</taxon>
    </lineage>
</organism>
<dbReference type="GO" id="GO:0004930">
    <property type="term" value="F:G protein-coupled receptor activity"/>
    <property type="evidence" value="ECO:0007669"/>
    <property type="project" value="InterPro"/>
</dbReference>
<sequence>MNNSTAAPEPGLYDIIRDAGVIPVVVILSGIKAFIGLIGIVFNLSLVYVTVKNKSLHGPCNVLIALNALCMAIYELSFEISMYVVATGINLITVMECFFWQFIPAFMKYFTLCLMLVIGLDRLICLLFPFWNKNKFYLMYLSFMVGVCALIGVYCIYISVRADLKMANGEVMCTVSDVSQQGSSETVFLIAFILNVATIICYAFFAVAMMRTSKKNRSSNVKFTRSIFKSLMLIMIVDVLGWGSNTVFQYWFHLFDTWKFGALEKWCISTVNGYLLSLATTAEAPILYFCSKEYRKAYHRQFQAIDAHLRPNRTRDLTTVKTGTSANASQTKPSTTT</sequence>
<keyword evidence="4 5" id="KW-0472">Membrane</keyword>
<feature type="transmembrane region" description="Helical" evidence="5">
    <location>
        <begin position="138"/>
        <end position="160"/>
    </location>
</feature>
<keyword evidence="3 5" id="KW-1133">Transmembrane helix</keyword>